<dbReference type="EMBL" id="JACCFJ010000001">
    <property type="protein sequence ID" value="NYI83562.1"/>
    <property type="molecule type" value="Genomic_DNA"/>
</dbReference>
<dbReference type="Proteomes" id="UP000587002">
    <property type="component" value="Unassembled WGS sequence"/>
</dbReference>
<proteinExistence type="predicted"/>
<dbReference type="Pfam" id="PF09485">
    <property type="entry name" value="CRISPR_Cse2"/>
    <property type="match status" value="1"/>
</dbReference>
<reference evidence="2 3" key="1">
    <citation type="submission" date="2020-07" db="EMBL/GenBank/DDBJ databases">
        <title>Sequencing the genomes of 1000 actinobacteria strains.</title>
        <authorList>
            <person name="Klenk H.-P."/>
        </authorList>
    </citation>
    <scope>NUCLEOTIDE SEQUENCE [LARGE SCALE GENOMIC DNA]</scope>
    <source>
        <strain evidence="2 3">DSM 44065</strain>
    </source>
</reference>
<gene>
    <name evidence="2" type="ORF">HNR68_002192</name>
</gene>
<dbReference type="CDD" id="cd09731">
    <property type="entry name" value="Cse2_I-E"/>
    <property type="match status" value="1"/>
</dbReference>
<keyword evidence="3" id="KW-1185">Reference proteome</keyword>
<dbReference type="Gene3D" id="1.10.520.40">
    <property type="entry name" value="CRISPR-associated protein Cse2"/>
    <property type="match status" value="1"/>
</dbReference>
<evidence type="ECO:0000313" key="2">
    <source>
        <dbReference type="EMBL" id="NYI83562.1"/>
    </source>
</evidence>
<name>A0A853AG80_9PSEU</name>
<feature type="region of interest" description="Disordered" evidence="1">
    <location>
        <begin position="178"/>
        <end position="199"/>
    </location>
</feature>
<protein>
    <submittedName>
        <fullName evidence="2">CRISPR system Cascade subunit CasB</fullName>
    </submittedName>
</protein>
<dbReference type="InterPro" id="IPR013382">
    <property type="entry name" value="CRISPR-assoc_prot_Cse2"/>
</dbReference>
<dbReference type="InterPro" id="IPR038287">
    <property type="entry name" value="Cse2_sf"/>
</dbReference>
<dbReference type="AlphaFoldDB" id="A0A853AG80"/>
<dbReference type="RefSeq" id="WP_179720130.1">
    <property type="nucleotide sequence ID" value="NZ_BAABFH010000001.1"/>
</dbReference>
<sequence length="199" mass="22692">MTSENELSFRERRRKAFVDHLGSLANDLTSGKKGDAQAARRKLAQLRRSVTGNRYENEALATVFECGPPQDEEHIWLFIAGLFALNPQNGSSGLPLGTALRELDRQRVSSTAQKRLRQLLAADAHALPHHLRQSLQLLASHDIAVDFHALLDDAVTLMRRPRDEERARDVRWKWARDFHRERNSTPKDDNGKEPQESDQ</sequence>
<dbReference type="NCBIfam" id="TIGR02548">
    <property type="entry name" value="casB_cse2"/>
    <property type="match status" value="1"/>
</dbReference>
<evidence type="ECO:0000256" key="1">
    <source>
        <dbReference type="SAM" id="MobiDB-lite"/>
    </source>
</evidence>
<organism evidence="2 3">
    <name type="scientific">Saccharopolyspora hordei</name>
    <dbReference type="NCBI Taxonomy" id="1838"/>
    <lineage>
        <taxon>Bacteria</taxon>
        <taxon>Bacillati</taxon>
        <taxon>Actinomycetota</taxon>
        <taxon>Actinomycetes</taxon>
        <taxon>Pseudonocardiales</taxon>
        <taxon>Pseudonocardiaceae</taxon>
        <taxon>Saccharopolyspora</taxon>
    </lineage>
</organism>
<comment type="caution">
    <text evidence="2">The sequence shown here is derived from an EMBL/GenBank/DDBJ whole genome shotgun (WGS) entry which is preliminary data.</text>
</comment>
<evidence type="ECO:0000313" key="3">
    <source>
        <dbReference type="Proteomes" id="UP000587002"/>
    </source>
</evidence>
<accession>A0A853AG80</accession>